<accession>A0A1F5G7C8</accession>
<comment type="caution">
    <text evidence="1">The sequence shown here is derived from an EMBL/GenBank/DDBJ whole genome shotgun (WGS) entry which is preliminary data.</text>
</comment>
<evidence type="ECO:0000313" key="2">
    <source>
        <dbReference type="Proteomes" id="UP000178577"/>
    </source>
</evidence>
<dbReference type="Proteomes" id="UP000178577">
    <property type="component" value="Unassembled WGS sequence"/>
</dbReference>
<evidence type="ECO:0008006" key="3">
    <source>
        <dbReference type="Google" id="ProtNLM"/>
    </source>
</evidence>
<organism evidence="1 2">
    <name type="scientific">Candidatus Curtissbacteria bacterium RIFCSPHIGHO2_01_FULL_40_12</name>
    <dbReference type="NCBI Taxonomy" id="1797710"/>
    <lineage>
        <taxon>Bacteria</taxon>
        <taxon>Candidatus Curtissiibacteriota</taxon>
    </lineage>
</organism>
<proteinExistence type="predicted"/>
<dbReference type="AlphaFoldDB" id="A0A1F5G7C8"/>
<protein>
    <recommendedName>
        <fullName evidence="3">DNA polymerase III delta N-terminal domain-containing protein</fullName>
    </recommendedName>
</protein>
<dbReference type="Gene3D" id="1.20.272.10">
    <property type="match status" value="1"/>
</dbReference>
<evidence type="ECO:0000313" key="1">
    <source>
        <dbReference type="EMBL" id="OGD87768.1"/>
    </source>
</evidence>
<reference evidence="1 2" key="1">
    <citation type="journal article" date="2016" name="Nat. Commun.">
        <title>Thousands of microbial genomes shed light on interconnected biogeochemical processes in an aquifer system.</title>
        <authorList>
            <person name="Anantharaman K."/>
            <person name="Brown C.T."/>
            <person name="Hug L.A."/>
            <person name="Sharon I."/>
            <person name="Castelle C.J."/>
            <person name="Probst A.J."/>
            <person name="Thomas B.C."/>
            <person name="Singh A."/>
            <person name="Wilkins M.J."/>
            <person name="Karaoz U."/>
            <person name="Brodie E.L."/>
            <person name="Williams K.H."/>
            <person name="Hubbard S.S."/>
            <person name="Banfield J.F."/>
        </authorList>
    </citation>
    <scope>NUCLEOTIDE SEQUENCE [LARGE SCALE GENOMIC DNA]</scope>
</reference>
<dbReference type="EMBL" id="MFAY01000054">
    <property type="protein sequence ID" value="OGD87768.1"/>
    <property type="molecule type" value="Genomic_DNA"/>
</dbReference>
<name>A0A1F5G7C8_9BACT</name>
<sequence length="230" mass="26683">MIYILHGEDTLASYNYLVKRVEKYQNDYKIKLADKNTTADFNVAVGNLDIFAKQKILVCENFISANKVKTKDLQNIPANLLVIFWEQTQLASSKISSFKKFAQIENFKPRSYLYSFLDSLSPNPTRALKYFFSMEESSSGGILWHLANRTLLMILAKKNLSQDIIQTLIGRRLEKWQWDKVRQQANQFTDNNLIPLYNGIIKLDFIIKSGQTAFKEKELIPILLLKYLRG</sequence>
<gene>
    <name evidence="1" type="ORF">A2693_03515</name>
</gene>